<evidence type="ECO:0000313" key="3">
    <source>
        <dbReference type="Proteomes" id="UP001500483"/>
    </source>
</evidence>
<feature type="region of interest" description="Disordered" evidence="1">
    <location>
        <begin position="146"/>
        <end position="245"/>
    </location>
</feature>
<name>A0ABP6RWA4_9PSEU</name>
<feature type="region of interest" description="Disordered" evidence="1">
    <location>
        <begin position="106"/>
        <end position="134"/>
    </location>
</feature>
<reference evidence="3" key="1">
    <citation type="journal article" date="2019" name="Int. J. Syst. Evol. Microbiol.">
        <title>The Global Catalogue of Microorganisms (GCM) 10K type strain sequencing project: providing services to taxonomists for standard genome sequencing and annotation.</title>
        <authorList>
            <consortium name="The Broad Institute Genomics Platform"/>
            <consortium name="The Broad Institute Genome Sequencing Center for Infectious Disease"/>
            <person name="Wu L."/>
            <person name="Ma J."/>
        </authorList>
    </citation>
    <scope>NUCLEOTIDE SEQUENCE [LARGE SCALE GENOMIC DNA]</scope>
    <source>
        <strain evidence="3">JCM 9687</strain>
    </source>
</reference>
<evidence type="ECO:0000313" key="2">
    <source>
        <dbReference type="EMBL" id="GAA3361855.1"/>
    </source>
</evidence>
<feature type="compositionally biased region" description="Pro residues" evidence="1">
    <location>
        <begin position="111"/>
        <end position="133"/>
    </location>
</feature>
<protein>
    <submittedName>
        <fullName evidence="2">Uncharacterized protein</fullName>
    </submittedName>
</protein>
<dbReference type="Proteomes" id="UP001500483">
    <property type="component" value="Unassembled WGS sequence"/>
</dbReference>
<comment type="caution">
    <text evidence="2">The sequence shown here is derived from an EMBL/GenBank/DDBJ whole genome shotgun (WGS) entry which is preliminary data.</text>
</comment>
<organism evidence="2 3">
    <name type="scientific">Saccharopolyspora gregorii</name>
    <dbReference type="NCBI Taxonomy" id="33914"/>
    <lineage>
        <taxon>Bacteria</taxon>
        <taxon>Bacillati</taxon>
        <taxon>Actinomycetota</taxon>
        <taxon>Actinomycetes</taxon>
        <taxon>Pseudonocardiales</taxon>
        <taxon>Pseudonocardiaceae</taxon>
        <taxon>Saccharopolyspora</taxon>
    </lineage>
</organism>
<gene>
    <name evidence="2" type="ORF">GCM10020366_47460</name>
</gene>
<keyword evidence="3" id="KW-1185">Reference proteome</keyword>
<evidence type="ECO:0000256" key="1">
    <source>
        <dbReference type="SAM" id="MobiDB-lite"/>
    </source>
</evidence>
<dbReference type="EMBL" id="BAAAYK010000038">
    <property type="protein sequence ID" value="GAA3361855.1"/>
    <property type="molecule type" value="Genomic_DNA"/>
</dbReference>
<dbReference type="RefSeq" id="WP_258342250.1">
    <property type="nucleotide sequence ID" value="NZ_BAAAYK010000038.1"/>
</dbReference>
<accession>A0ABP6RWA4</accession>
<proteinExistence type="predicted"/>
<sequence>MNDSFWVDPERLGRSGQGYYDEQTLLNNLHSGAGDIMLRYSDSFGNDKEGQDFRQTFNDGMASYTGGIEGLSGLMGHIGMGLHQNGQMYGDSRDSADELTYNLQSETDVAQPPPEQPVSPEQPAPPGGEPVPLSPAVLFKNEQMNVTKPVGSGGSEFDESGDPDGAVGVLANGGEGLDGEVTEPGVQPASVPFHEASQFVRSEKPGEAAEWTPALVTEPSAPGAPAESSFQVAHEPDPGVAPETR</sequence>